<dbReference type="Pfam" id="PF15919">
    <property type="entry name" value="HicB_lk_antitox"/>
    <property type="match status" value="1"/>
</dbReference>
<accession>A0A139SVJ1</accession>
<feature type="domain" description="HicB-like antitoxin of toxin-antitoxin system" evidence="1">
    <location>
        <begin position="27"/>
        <end position="128"/>
    </location>
</feature>
<evidence type="ECO:0000313" key="2">
    <source>
        <dbReference type="EMBL" id="KXU38462.1"/>
    </source>
</evidence>
<gene>
    <name evidence="2" type="ORF">AXE65_13120</name>
</gene>
<dbReference type="OrthoDB" id="9807959at2"/>
<dbReference type="SUPFAM" id="SSF143100">
    <property type="entry name" value="TTHA1013/TTHA0281-like"/>
    <property type="match status" value="1"/>
</dbReference>
<dbReference type="SUPFAM" id="SSF47598">
    <property type="entry name" value="Ribbon-helix-helix"/>
    <property type="match status" value="1"/>
</dbReference>
<keyword evidence="3" id="KW-1185">Reference proteome</keyword>
<evidence type="ECO:0000259" key="1">
    <source>
        <dbReference type="Pfam" id="PF15919"/>
    </source>
</evidence>
<dbReference type="InterPro" id="IPR010985">
    <property type="entry name" value="Ribbon_hlx_hlx"/>
</dbReference>
<dbReference type="Proteomes" id="UP000072660">
    <property type="component" value="Unassembled WGS sequence"/>
</dbReference>
<dbReference type="Gene3D" id="3.30.160.250">
    <property type="match status" value="1"/>
</dbReference>
<dbReference type="EMBL" id="LSZO01000134">
    <property type="protein sequence ID" value="KXU38462.1"/>
    <property type="molecule type" value="Genomic_DNA"/>
</dbReference>
<dbReference type="InterPro" id="IPR031807">
    <property type="entry name" value="HicB-like"/>
</dbReference>
<comment type="caution">
    <text evidence="2">The sequence shown here is derived from an EMBL/GenBank/DDBJ whole genome shotgun (WGS) entry which is preliminary data.</text>
</comment>
<sequence length="137" mass="14853">MSEVKRIARIAAPWPFDAYAHIISRIADEDGGGYLITFPDLPGCMADGQTEAEAVENGRDAFAATVSALTDMGRDIPSPTFVPDDMTAFEASGKFLTRVPKSIHARLSTRAKAEDVSLNTLVLTFIAEGLSRREKHV</sequence>
<dbReference type="RefSeq" id="WP_068389412.1">
    <property type="nucleotide sequence ID" value="NZ_LSZO01000134.1"/>
</dbReference>
<organism evidence="2 3">
    <name type="scientific">Ventosimonas gracilis</name>
    <dbReference type="NCBI Taxonomy" id="1680762"/>
    <lineage>
        <taxon>Bacteria</taxon>
        <taxon>Pseudomonadati</taxon>
        <taxon>Pseudomonadota</taxon>
        <taxon>Gammaproteobacteria</taxon>
        <taxon>Pseudomonadales</taxon>
        <taxon>Ventosimonadaceae</taxon>
        <taxon>Ventosimonas</taxon>
    </lineage>
</organism>
<name>A0A139SVJ1_9GAMM</name>
<reference evidence="2 3" key="1">
    <citation type="submission" date="2016-02" db="EMBL/GenBank/DDBJ databases">
        <authorList>
            <person name="Wen L."/>
            <person name="He K."/>
            <person name="Yang H."/>
        </authorList>
    </citation>
    <scope>NUCLEOTIDE SEQUENCE [LARGE SCALE GENOMIC DNA]</scope>
    <source>
        <strain evidence="2 3">CV58</strain>
    </source>
</reference>
<proteinExistence type="predicted"/>
<evidence type="ECO:0000313" key="3">
    <source>
        <dbReference type="Proteomes" id="UP000072660"/>
    </source>
</evidence>
<dbReference type="GO" id="GO:0006355">
    <property type="term" value="P:regulation of DNA-templated transcription"/>
    <property type="evidence" value="ECO:0007669"/>
    <property type="project" value="InterPro"/>
</dbReference>
<protein>
    <recommendedName>
        <fullName evidence="1">HicB-like antitoxin of toxin-antitoxin system domain-containing protein</fullName>
    </recommendedName>
</protein>
<dbReference type="AlphaFoldDB" id="A0A139SVJ1"/>
<dbReference type="InterPro" id="IPR035069">
    <property type="entry name" value="TTHA1013/TTHA0281-like"/>
</dbReference>